<protein>
    <submittedName>
        <fullName evidence="3">Uncharacterized protein</fullName>
    </submittedName>
</protein>
<dbReference type="AlphaFoldDB" id="A0A856MM08"/>
<keyword evidence="2" id="KW-0472">Membrane</keyword>
<sequence>MYFLMEAAAQAVKEPYQFPFAFTAVYVIGFIAAVSIGSIAWFNSKRPVGWEDKERPDVVPKVDTDSTPGLGEPKGEK</sequence>
<dbReference type="EMBL" id="CP030118">
    <property type="protein sequence ID" value="QDL11572.1"/>
    <property type="molecule type" value="Genomic_DNA"/>
</dbReference>
<dbReference type="Pfam" id="PF26623">
    <property type="entry name" value="Psb35"/>
    <property type="match status" value="1"/>
</dbReference>
<evidence type="ECO:0000256" key="1">
    <source>
        <dbReference type="SAM" id="MobiDB-lite"/>
    </source>
</evidence>
<proteinExistence type="predicted"/>
<dbReference type="KEGG" id="bsen:DP114_30020"/>
<accession>A0A856MM08</accession>
<dbReference type="RefSeq" id="WP_169267347.1">
    <property type="nucleotide sequence ID" value="NZ_CAWOXK010000001.1"/>
</dbReference>
<name>A0A856MM08_9CYAN</name>
<dbReference type="NCBIfam" id="NF047378">
    <property type="entry name" value="photo_II_Psb35"/>
    <property type="match status" value="1"/>
</dbReference>
<evidence type="ECO:0000313" key="3">
    <source>
        <dbReference type="EMBL" id="QDL11572.1"/>
    </source>
</evidence>
<reference evidence="3 4" key="1">
    <citation type="submission" date="2018-06" db="EMBL/GenBank/DDBJ databases">
        <title>Comparative genomics of Brasilonema spp. strains.</title>
        <authorList>
            <person name="Alvarenga D.O."/>
            <person name="Fiore M.F."/>
            <person name="Varani A.M."/>
        </authorList>
    </citation>
    <scope>NUCLEOTIDE SEQUENCE [LARGE SCALE GENOMIC DNA]</scope>
    <source>
        <strain evidence="3 4">CENA114</strain>
    </source>
</reference>
<keyword evidence="4" id="KW-1185">Reference proteome</keyword>
<evidence type="ECO:0000313" key="4">
    <source>
        <dbReference type="Proteomes" id="UP000503129"/>
    </source>
</evidence>
<feature type="region of interest" description="Disordered" evidence="1">
    <location>
        <begin position="53"/>
        <end position="77"/>
    </location>
</feature>
<gene>
    <name evidence="3" type="ORF">DP114_30020</name>
</gene>
<organism evidence="3 4">
    <name type="scientific">Brasilonema sennae CENA114</name>
    <dbReference type="NCBI Taxonomy" id="415709"/>
    <lineage>
        <taxon>Bacteria</taxon>
        <taxon>Bacillati</taxon>
        <taxon>Cyanobacteriota</taxon>
        <taxon>Cyanophyceae</taxon>
        <taxon>Nostocales</taxon>
        <taxon>Scytonemataceae</taxon>
        <taxon>Brasilonema</taxon>
        <taxon>Bromeliae group (in: Brasilonema)</taxon>
    </lineage>
</organism>
<feature type="compositionally biased region" description="Basic and acidic residues" evidence="1">
    <location>
        <begin position="53"/>
        <end position="64"/>
    </location>
</feature>
<keyword evidence="2" id="KW-0812">Transmembrane</keyword>
<feature type="transmembrane region" description="Helical" evidence="2">
    <location>
        <begin position="20"/>
        <end position="42"/>
    </location>
</feature>
<keyword evidence="2" id="KW-1133">Transmembrane helix</keyword>
<dbReference type="Proteomes" id="UP000503129">
    <property type="component" value="Chromosome"/>
</dbReference>
<evidence type="ECO:0000256" key="2">
    <source>
        <dbReference type="SAM" id="Phobius"/>
    </source>
</evidence>
<dbReference type="InterPro" id="IPR058149">
    <property type="entry name" value="Psb35"/>
</dbReference>